<evidence type="ECO:0000256" key="3">
    <source>
        <dbReference type="SAM" id="Phobius"/>
    </source>
</evidence>
<name>A0A127K509_9RHOO</name>
<protein>
    <submittedName>
        <fullName evidence="4">Uncharacterized protein</fullName>
    </submittedName>
</protein>
<gene>
    <name evidence="4" type="ORF">AC731_007075</name>
</gene>
<dbReference type="STRING" id="1134435.AC731_007075"/>
<evidence type="ECO:0000256" key="2">
    <source>
        <dbReference type="SAM" id="MobiDB-lite"/>
    </source>
</evidence>
<dbReference type="KEGG" id="thu:AC731_007075"/>
<sequence length="199" mass="21318">MIALREWVGQFAGAGKLIGIALVLGLAAMAGGWLTGVLKDREIAELKREHAEAAAKAERAASQRLAEAKARGDALTVDLHVANAAALRLQEQLHEEIELATQGRACLDAAALRVLDRAPGIAAPRVPAPARVAPAKDAPDPARDTAQRAGDERSATDTDIGRWVLGAGRQYDECVRRLDALIDWHTPDPEHQDRAPAWN</sequence>
<feature type="transmembrane region" description="Helical" evidence="3">
    <location>
        <begin position="17"/>
        <end position="38"/>
    </location>
</feature>
<dbReference type="Proteomes" id="UP000036902">
    <property type="component" value="Chromosome"/>
</dbReference>
<organism evidence="4 5">
    <name type="scientific">Thauera humireducens</name>
    <dbReference type="NCBI Taxonomy" id="1134435"/>
    <lineage>
        <taxon>Bacteria</taxon>
        <taxon>Pseudomonadati</taxon>
        <taxon>Pseudomonadota</taxon>
        <taxon>Betaproteobacteria</taxon>
        <taxon>Rhodocyclales</taxon>
        <taxon>Zoogloeaceae</taxon>
        <taxon>Thauera</taxon>
    </lineage>
</organism>
<reference evidence="5" key="1">
    <citation type="submission" date="2016-03" db="EMBL/GenBank/DDBJ databases">
        <authorList>
            <person name="Ma C."/>
            <person name="Zhou S."/>
            <person name="Yang G."/>
        </authorList>
    </citation>
    <scope>NUCLEOTIDE SEQUENCE [LARGE SCALE GENOMIC DNA]</scope>
    <source>
        <strain evidence="5">SgZ-1</strain>
    </source>
</reference>
<dbReference type="RefSeq" id="WP_048702906.1">
    <property type="nucleotide sequence ID" value="NZ_CP014646.1"/>
</dbReference>
<feature type="compositionally biased region" description="Basic and acidic residues" evidence="2">
    <location>
        <begin position="137"/>
        <end position="157"/>
    </location>
</feature>
<keyword evidence="5" id="KW-1185">Reference proteome</keyword>
<evidence type="ECO:0000313" key="4">
    <source>
        <dbReference type="EMBL" id="AMO36724.1"/>
    </source>
</evidence>
<evidence type="ECO:0000256" key="1">
    <source>
        <dbReference type="SAM" id="Coils"/>
    </source>
</evidence>
<keyword evidence="3" id="KW-0812">Transmembrane</keyword>
<proteinExistence type="predicted"/>
<dbReference type="EMBL" id="CP014646">
    <property type="protein sequence ID" value="AMO36724.1"/>
    <property type="molecule type" value="Genomic_DNA"/>
</dbReference>
<keyword evidence="3" id="KW-0472">Membrane</keyword>
<keyword evidence="1" id="KW-0175">Coiled coil</keyword>
<dbReference type="AlphaFoldDB" id="A0A127K509"/>
<keyword evidence="3" id="KW-1133">Transmembrane helix</keyword>
<evidence type="ECO:0000313" key="5">
    <source>
        <dbReference type="Proteomes" id="UP000036902"/>
    </source>
</evidence>
<feature type="coiled-coil region" evidence="1">
    <location>
        <begin position="43"/>
        <end position="71"/>
    </location>
</feature>
<feature type="region of interest" description="Disordered" evidence="2">
    <location>
        <begin position="129"/>
        <end position="157"/>
    </location>
</feature>
<accession>A0A127K509</accession>